<dbReference type="EMBL" id="DPIY01000012">
    <property type="protein sequence ID" value="HCT58961.1"/>
    <property type="molecule type" value="Genomic_DNA"/>
</dbReference>
<sequence>MTRLIRSRGLRRTPFTGVMGAVGVLALSALCPSALVAQDSATPYEAIDDAGARTAIRTLIADAAAKGLPTSPLVTKVREGIAKRATPDRIRNATSLLVDRLEKASSALAPTRSSEELAAGADALQAGVPASTLRDMRKLWPGKPLTVPLGVLSEMVASGVSQSVATRRVRELLIKGASSAQFASMGTEVRNDIASGLAPNAAMELRSKGVISLLNYQAQVLNGMQPASPAPIRPGTPPKK</sequence>
<evidence type="ECO:0000313" key="3">
    <source>
        <dbReference type="Proteomes" id="UP000264071"/>
    </source>
</evidence>
<gene>
    <name evidence="2" type="ORF">DGD08_17305</name>
</gene>
<dbReference type="AlphaFoldDB" id="A0A3D4VCX2"/>
<keyword evidence="1" id="KW-0732">Signal</keyword>
<dbReference type="Proteomes" id="UP000264071">
    <property type="component" value="Unassembled WGS sequence"/>
</dbReference>
<proteinExistence type="predicted"/>
<evidence type="ECO:0000256" key="1">
    <source>
        <dbReference type="SAM" id="SignalP"/>
    </source>
</evidence>
<feature type="signal peptide" evidence="1">
    <location>
        <begin position="1"/>
        <end position="37"/>
    </location>
</feature>
<comment type="caution">
    <text evidence="2">The sequence shown here is derived from an EMBL/GenBank/DDBJ whole genome shotgun (WGS) entry which is preliminary data.</text>
</comment>
<evidence type="ECO:0000313" key="2">
    <source>
        <dbReference type="EMBL" id="HCT58961.1"/>
    </source>
</evidence>
<organism evidence="2 3">
    <name type="scientific">Gemmatimonas aurantiaca</name>
    <dbReference type="NCBI Taxonomy" id="173480"/>
    <lineage>
        <taxon>Bacteria</taxon>
        <taxon>Pseudomonadati</taxon>
        <taxon>Gemmatimonadota</taxon>
        <taxon>Gemmatimonadia</taxon>
        <taxon>Gemmatimonadales</taxon>
        <taxon>Gemmatimonadaceae</taxon>
        <taxon>Gemmatimonas</taxon>
    </lineage>
</organism>
<reference evidence="2 3" key="1">
    <citation type="journal article" date="2018" name="Nat. Biotechnol.">
        <title>A standardized bacterial taxonomy based on genome phylogeny substantially revises the tree of life.</title>
        <authorList>
            <person name="Parks D.H."/>
            <person name="Chuvochina M."/>
            <person name="Waite D.W."/>
            <person name="Rinke C."/>
            <person name="Skarshewski A."/>
            <person name="Chaumeil P.A."/>
            <person name="Hugenholtz P."/>
        </authorList>
    </citation>
    <scope>NUCLEOTIDE SEQUENCE [LARGE SCALE GENOMIC DNA]</scope>
    <source>
        <strain evidence="2">UBA8844</strain>
    </source>
</reference>
<protein>
    <recommendedName>
        <fullName evidence="4">DUF4197 domain-containing protein</fullName>
    </recommendedName>
</protein>
<evidence type="ECO:0008006" key="4">
    <source>
        <dbReference type="Google" id="ProtNLM"/>
    </source>
</evidence>
<name>A0A3D4VCX2_9BACT</name>
<feature type="chain" id="PRO_5017752377" description="DUF4197 domain-containing protein" evidence="1">
    <location>
        <begin position="38"/>
        <end position="240"/>
    </location>
</feature>
<accession>A0A3D4VCX2</accession>